<evidence type="ECO:0008006" key="4">
    <source>
        <dbReference type="Google" id="ProtNLM"/>
    </source>
</evidence>
<feature type="signal peptide" evidence="1">
    <location>
        <begin position="1"/>
        <end position="20"/>
    </location>
</feature>
<dbReference type="GeneID" id="109419727"/>
<evidence type="ECO:0000256" key="1">
    <source>
        <dbReference type="SAM" id="SignalP"/>
    </source>
</evidence>
<keyword evidence="1" id="KW-0732">Signal</keyword>
<proteinExistence type="predicted"/>
<organism evidence="2 3">
    <name type="scientific">Aedes albopictus</name>
    <name type="common">Asian tiger mosquito</name>
    <name type="synonym">Stegomyia albopicta</name>
    <dbReference type="NCBI Taxonomy" id="7160"/>
    <lineage>
        <taxon>Eukaryota</taxon>
        <taxon>Metazoa</taxon>
        <taxon>Ecdysozoa</taxon>
        <taxon>Arthropoda</taxon>
        <taxon>Hexapoda</taxon>
        <taxon>Insecta</taxon>
        <taxon>Pterygota</taxon>
        <taxon>Neoptera</taxon>
        <taxon>Endopterygota</taxon>
        <taxon>Diptera</taxon>
        <taxon>Nematocera</taxon>
        <taxon>Culicoidea</taxon>
        <taxon>Culicidae</taxon>
        <taxon>Culicinae</taxon>
        <taxon>Aedini</taxon>
        <taxon>Aedes</taxon>
        <taxon>Stegomyia</taxon>
    </lineage>
</organism>
<evidence type="ECO:0000313" key="3">
    <source>
        <dbReference type="Proteomes" id="UP000069940"/>
    </source>
</evidence>
<reference evidence="2" key="2">
    <citation type="submission" date="2025-05" db="UniProtKB">
        <authorList>
            <consortium name="EnsemblMetazoa"/>
        </authorList>
    </citation>
    <scope>IDENTIFICATION</scope>
    <source>
        <strain evidence="2">Foshan</strain>
    </source>
</reference>
<keyword evidence="3" id="KW-1185">Reference proteome</keyword>
<protein>
    <recommendedName>
        <fullName evidence="4">Secreted protein</fullName>
    </recommendedName>
</protein>
<dbReference type="Proteomes" id="UP000069940">
    <property type="component" value="Unassembled WGS sequence"/>
</dbReference>
<sequence>MLILLKCSLLLVFLSRPSESKFAVELNDDFDQCSPDIPILSINTSKLVFSPIEGGSTSMHISGDLVFMEDYIAPVEVNFWSLHLERGTWVPGSIERTERDLCGKLMSPLEPWFFLVRHFHRKRCPFKAGHVETLPDVEVGNFGLELPASFAGDWKFFLQMDRRLQGRLVKQCLVLSASIVEV</sequence>
<evidence type="ECO:0000313" key="2">
    <source>
        <dbReference type="EnsemblMetazoa" id="AALFPA23_019315.P28402"/>
    </source>
</evidence>
<dbReference type="RefSeq" id="XP_029708596.1">
    <property type="nucleotide sequence ID" value="XM_029852736.2"/>
</dbReference>
<accession>A0ABM1ZKA6</accession>
<dbReference type="EnsemblMetazoa" id="AALFPA23_019315.R28402">
    <property type="protein sequence ID" value="AALFPA23_019315.P28402"/>
    <property type="gene ID" value="AALFPA23_019315"/>
</dbReference>
<feature type="chain" id="PRO_5045982316" description="Secreted protein" evidence="1">
    <location>
        <begin position="21"/>
        <end position="182"/>
    </location>
</feature>
<reference evidence="3" key="1">
    <citation type="journal article" date="2015" name="Proc. Natl. Acad. Sci. U.S.A.">
        <title>Genome sequence of the Asian Tiger mosquito, Aedes albopictus, reveals insights into its biology, genetics, and evolution.</title>
        <authorList>
            <person name="Chen X.G."/>
            <person name="Jiang X."/>
            <person name="Gu J."/>
            <person name="Xu M."/>
            <person name="Wu Y."/>
            <person name="Deng Y."/>
            <person name="Zhang C."/>
            <person name="Bonizzoni M."/>
            <person name="Dermauw W."/>
            <person name="Vontas J."/>
            <person name="Armbruster P."/>
            <person name="Huang X."/>
            <person name="Yang Y."/>
            <person name="Zhang H."/>
            <person name="He W."/>
            <person name="Peng H."/>
            <person name="Liu Y."/>
            <person name="Wu K."/>
            <person name="Chen J."/>
            <person name="Lirakis M."/>
            <person name="Topalis P."/>
            <person name="Van Leeuwen T."/>
            <person name="Hall A.B."/>
            <person name="Jiang X."/>
            <person name="Thorpe C."/>
            <person name="Mueller R.L."/>
            <person name="Sun C."/>
            <person name="Waterhouse R.M."/>
            <person name="Yan G."/>
            <person name="Tu Z.J."/>
            <person name="Fang X."/>
            <person name="James A.A."/>
        </authorList>
    </citation>
    <scope>NUCLEOTIDE SEQUENCE [LARGE SCALE GENOMIC DNA]</scope>
    <source>
        <strain evidence="3">Foshan</strain>
    </source>
</reference>
<name>A0ABM1ZKA6_AEDAL</name>